<dbReference type="InterPro" id="IPR016024">
    <property type="entry name" value="ARM-type_fold"/>
</dbReference>
<dbReference type="Pfam" id="PF23628">
    <property type="entry name" value="ARM_LIN_C"/>
    <property type="match status" value="1"/>
</dbReference>
<dbReference type="InterPro" id="IPR055566">
    <property type="entry name" value="ARM_LIN"/>
</dbReference>
<organism evidence="2 3">
    <name type="scientific">Tanacetum coccineum</name>
    <dbReference type="NCBI Taxonomy" id="301880"/>
    <lineage>
        <taxon>Eukaryota</taxon>
        <taxon>Viridiplantae</taxon>
        <taxon>Streptophyta</taxon>
        <taxon>Embryophyta</taxon>
        <taxon>Tracheophyta</taxon>
        <taxon>Spermatophyta</taxon>
        <taxon>Magnoliopsida</taxon>
        <taxon>eudicotyledons</taxon>
        <taxon>Gunneridae</taxon>
        <taxon>Pentapetalae</taxon>
        <taxon>asterids</taxon>
        <taxon>campanulids</taxon>
        <taxon>Asterales</taxon>
        <taxon>Asteraceae</taxon>
        <taxon>Asteroideae</taxon>
        <taxon>Anthemideae</taxon>
        <taxon>Anthemidinae</taxon>
        <taxon>Tanacetum</taxon>
    </lineage>
</organism>
<evidence type="ECO:0000259" key="1">
    <source>
        <dbReference type="Pfam" id="PF23628"/>
    </source>
</evidence>
<name>A0ABQ4Z896_9ASTR</name>
<feature type="domain" description="Putative E3 ubiquitin-protein ligase LIN ARM-like" evidence="1">
    <location>
        <begin position="29"/>
        <end position="173"/>
    </location>
</feature>
<dbReference type="PANTHER" id="PTHR47446:SF4">
    <property type="entry name" value="RING-TYPE E3 UBIQUITIN TRANSFERASE"/>
    <property type="match status" value="1"/>
</dbReference>
<evidence type="ECO:0000313" key="3">
    <source>
        <dbReference type="Proteomes" id="UP001151760"/>
    </source>
</evidence>
<feature type="non-terminal residue" evidence="2">
    <location>
        <position position="1"/>
    </location>
</feature>
<reference evidence="2" key="1">
    <citation type="journal article" date="2022" name="Int. J. Mol. Sci.">
        <title>Draft Genome of Tanacetum Coccineum: Genomic Comparison of Closely Related Tanacetum-Family Plants.</title>
        <authorList>
            <person name="Yamashiro T."/>
            <person name="Shiraishi A."/>
            <person name="Nakayama K."/>
            <person name="Satake H."/>
        </authorList>
    </citation>
    <scope>NUCLEOTIDE SEQUENCE</scope>
</reference>
<dbReference type="EMBL" id="BQNB010011051">
    <property type="protein sequence ID" value="GJS85471.1"/>
    <property type="molecule type" value="Genomic_DNA"/>
</dbReference>
<reference evidence="2" key="2">
    <citation type="submission" date="2022-01" db="EMBL/GenBank/DDBJ databases">
        <authorList>
            <person name="Yamashiro T."/>
            <person name="Shiraishi A."/>
            <person name="Satake H."/>
            <person name="Nakayama K."/>
        </authorList>
    </citation>
    <scope>NUCLEOTIDE SEQUENCE</scope>
</reference>
<comment type="caution">
    <text evidence="2">The sequence shown here is derived from an EMBL/GenBank/DDBJ whole genome shotgun (WGS) entry which is preliminary data.</text>
</comment>
<accession>A0ABQ4Z896</accession>
<dbReference type="SUPFAM" id="SSF48371">
    <property type="entry name" value="ARM repeat"/>
    <property type="match status" value="1"/>
</dbReference>
<dbReference type="PANTHER" id="PTHR47446">
    <property type="entry name" value="RING-TYPE E3 UBIQUITIN TRANSFERASE"/>
    <property type="match status" value="1"/>
</dbReference>
<protein>
    <submittedName>
        <fullName evidence="2">E3 ubiquitin-protein ligase LIN</fullName>
    </submittedName>
</protein>
<dbReference type="InterPro" id="IPR052858">
    <property type="entry name" value="E3_ubiquitin-ligase_LIN"/>
</dbReference>
<evidence type="ECO:0000313" key="2">
    <source>
        <dbReference type="EMBL" id="GJS85471.1"/>
    </source>
</evidence>
<dbReference type="Gene3D" id="1.25.10.10">
    <property type="entry name" value="Leucine-rich Repeat Variant"/>
    <property type="match status" value="1"/>
</dbReference>
<proteinExistence type="predicted"/>
<sequence>PYSRKKREDEFLKMCMRQKAASVMLLAQITENDDDGVVLEVIKSIVSSKAMESIIKSFESESTEERIAAMKILLRCIQEDGKCRNVVADKAELAPVLESFLDANDQDRFAIVQFLSELVKLNRRTFNDQILHIIKDEGTFSTMHTLLIYLQTALTDQSPIIAGLLLQLDLVEGVGIYGIRLSKTIPMLRSIEKLLVIRDACRTLSCIIMENFRFFPGSSKDPDGILQLLDGKTSVSEATNDITKLAVPEAIGSYSRVVSSLLQISKQGIATCKRVTPTALIEMKKKEKEYEDAKSNSAPKDVPLPHSLASTIGEADKVVYDILVARWTKSSTPLHCLAHFLNPRLSEDPLRVPSHNRMGNISMKE</sequence>
<dbReference type="Proteomes" id="UP001151760">
    <property type="component" value="Unassembled WGS sequence"/>
</dbReference>
<gene>
    <name evidence="2" type="ORF">Tco_0752012</name>
</gene>
<dbReference type="InterPro" id="IPR011989">
    <property type="entry name" value="ARM-like"/>
</dbReference>
<keyword evidence="3" id="KW-1185">Reference proteome</keyword>